<evidence type="ECO:0000313" key="1">
    <source>
        <dbReference type="EMBL" id="CAG6695246.1"/>
    </source>
</evidence>
<proteinExistence type="predicted"/>
<dbReference type="EMBL" id="HBUF01322466">
    <property type="protein sequence ID" value="CAG6695243.1"/>
    <property type="molecule type" value="Transcribed_RNA"/>
</dbReference>
<protein>
    <submittedName>
        <fullName evidence="1">Uncharacterized protein</fullName>
    </submittedName>
</protein>
<sequence length="142" mass="16338">MLSALTHEFQWTECTAVALNVLKRQVTSLFTNSLDLVYMVPTTTDVYVSRIFPKHSPLEQLEEVFWTTAPTTRMFRKCVNVCFHDCPFHIFVNIYTENGHYVNRILVSFCKVGITSDLVPIPCGISGSLLRKNDYLLKIIFK</sequence>
<organism evidence="1">
    <name type="scientific">Cacopsylla melanoneura</name>
    <dbReference type="NCBI Taxonomy" id="428564"/>
    <lineage>
        <taxon>Eukaryota</taxon>
        <taxon>Metazoa</taxon>
        <taxon>Ecdysozoa</taxon>
        <taxon>Arthropoda</taxon>
        <taxon>Hexapoda</taxon>
        <taxon>Insecta</taxon>
        <taxon>Pterygota</taxon>
        <taxon>Neoptera</taxon>
        <taxon>Paraneoptera</taxon>
        <taxon>Hemiptera</taxon>
        <taxon>Sternorrhyncha</taxon>
        <taxon>Psylloidea</taxon>
        <taxon>Psyllidae</taxon>
        <taxon>Psyllinae</taxon>
        <taxon>Cacopsylla</taxon>
    </lineage>
</organism>
<name>A0A8D8U161_9HEMI</name>
<reference evidence="1" key="1">
    <citation type="submission" date="2021-05" db="EMBL/GenBank/DDBJ databases">
        <authorList>
            <person name="Alioto T."/>
            <person name="Alioto T."/>
            <person name="Gomez Garrido J."/>
        </authorList>
    </citation>
    <scope>NUCLEOTIDE SEQUENCE</scope>
</reference>
<accession>A0A8D8U161</accession>
<dbReference type="AlphaFoldDB" id="A0A8D8U161"/>
<dbReference type="EMBL" id="HBUF01322467">
    <property type="protein sequence ID" value="CAG6695246.1"/>
    <property type="molecule type" value="Transcribed_RNA"/>
</dbReference>